<proteinExistence type="predicted"/>
<reference evidence="1 2" key="1">
    <citation type="submission" date="2024-03" db="EMBL/GenBank/DDBJ databases">
        <title>A high-quality draft genome sequence of Diaporthe vaccinii, a causative agent of upright dieback and viscid rot disease in cranberry plants.</title>
        <authorList>
            <person name="Sarrasin M."/>
            <person name="Lang B.F."/>
            <person name="Burger G."/>
        </authorList>
    </citation>
    <scope>NUCLEOTIDE SEQUENCE [LARGE SCALE GENOMIC DNA]</scope>
    <source>
        <strain evidence="1 2">IS7</strain>
    </source>
</reference>
<evidence type="ECO:0000313" key="2">
    <source>
        <dbReference type="Proteomes" id="UP001600888"/>
    </source>
</evidence>
<accession>A0ABR4ERB6</accession>
<evidence type="ECO:0000313" key="1">
    <source>
        <dbReference type="EMBL" id="KAL2284979.1"/>
    </source>
</evidence>
<comment type="caution">
    <text evidence="1">The sequence shown here is derived from an EMBL/GenBank/DDBJ whole genome shotgun (WGS) entry which is preliminary data.</text>
</comment>
<sequence>MSPFVGSPGRNVTFKTLFGSSFPYQDIQPNFLKMWPSASLLPLLAASVLAAPTPQADTAACPTSSFALFFGPSLSDGREAYAWNDLTNWIRAITSLDIDTPERATFQVISNRLYPVVNSTIFATVETGGGVIEFSAAESDTRAAINAEVIPGTDGKCRLSLTSGANKYVSMQNYKGWMHLTSDPEYSSRWWGEGPFEMVPFPAAVAARQEQ</sequence>
<dbReference type="Proteomes" id="UP001600888">
    <property type="component" value="Unassembled WGS sequence"/>
</dbReference>
<dbReference type="EMBL" id="JBAWTH010000033">
    <property type="protein sequence ID" value="KAL2284979.1"/>
    <property type="molecule type" value="Genomic_DNA"/>
</dbReference>
<name>A0ABR4ERB6_9PEZI</name>
<gene>
    <name evidence="1" type="ORF">FJTKL_08520</name>
</gene>
<keyword evidence="2" id="KW-1185">Reference proteome</keyword>
<protein>
    <submittedName>
        <fullName evidence="1">Uncharacterized protein</fullName>
    </submittedName>
</protein>
<organism evidence="1 2">
    <name type="scientific">Diaporthe vaccinii</name>
    <dbReference type="NCBI Taxonomy" id="105482"/>
    <lineage>
        <taxon>Eukaryota</taxon>
        <taxon>Fungi</taxon>
        <taxon>Dikarya</taxon>
        <taxon>Ascomycota</taxon>
        <taxon>Pezizomycotina</taxon>
        <taxon>Sordariomycetes</taxon>
        <taxon>Sordariomycetidae</taxon>
        <taxon>Diaporthales</taxon>
        <taxon>Diaporthaceae</taxon>
        <taxon>Diaporthe</taxon>
        <taxon>Diaporthe eres species complex</taxon>
    </lineage>
</organism>